<protein>
    <submittedName>
        <fullName evidence="2">Uncharacterized protein</fullName>
    </submittedName>
</protein>
<proteinExistence type="predicted"/>
<name>A0AAV4CZJ3_9GAST</name>
<sequence>MLSTAAEPTAEPNQGVALCGTPALYQGYPGAIFLAEGEGPLLGLTKAHLKKSDQPIGQHGSVLPSRVERREWPRGPLMNYSH</sequence>
<comment type="caution">
    <text evidence="2">The sequence shown here is derived from an EMBL/GenBank/DDBJ whole genome shotgun (WGS) entry which is preliminary data.</text>
</comment>
<gene>
    <name evidence="2" type="ORF">PoB_006382200</name>
</gene>
<evidence type="ECO:0000256" key="1">
    <source>
        <dbReference type="SAM" id="MobiDB-lite"/>
    </source>
</evidence>
<keyword evidence="3" id="KW-1185">Reference proteome</keyword>
<dbReference type="EMBL" id="BLXT01007191">
    <property type="protein sequence ID" value="GFO37317.1"/>
    <property type="molecule type" value="Genomic_DNA"/>
</dbReference>
<evidence type="ECO:0000313" key="3">
    <source>
        <dbReference type="Proteomes" id="UP000735302"/>
    </source>
</evidence>
<organism evidence="2 3">
    <name type="scientific">Plakobranchus ocellatus</name>
    <dbReference type="NCBI Taxonomy" id="259542"/>
    <lineage>
        <taxon>Eukaryota</taxon>
        <taxon>Metazoa</taxon>
        <taxon>Spiralia</taxon>
        <taxon>Lophotrochozoa</taxon>
        <taxon>Mollusca</taxon>
        <taxon>Gastropoda</taxon>
        <taxon>Heterobranchia</taxon>
        <taxon>Euthyneura</taxon>
        <taxon>Panpulmonata</taxon>
        <taxon>Sacoglossa</taxon>
        <taxon>Placobranchoidea</taxon>
        <taxon>Plakobranchidae</taxon>
        <taxon>Plakobranchus</taxon>
    </lineage>
</organism>
<dbReference type="Proteomes" id="UP000735302">
    <property type="component" value="Unassembled WGS sequence"/>
</dbReference>
<feature type="region of interest" description="Disordered" evidence="1">
    <location>
        <begin position="52"/>
        <end position="82"/>
    </location>
</feature>
<evidence type="ECO:0000313" key="2">
    <source>
        <dbReference type="EMBL" id="GFO37317.1"/>
    </source>
</evidence>
<dbReference type="AlphaFoldDB" id="A0AAV4CZJ3"/>
<reference evidence="2 3" key="1">
    <citation type="journal article" date="2021" name="Elife">
        <title>Chloroplast acquisition without the gene transfer in kleptoplastic sea slugs, Plakobranchus ocellatus.</title>
        <authorList>
            <person name="Maeda T."/>
            <person name="Takahashi S."/>
            <person name="Yoshida T."/>
            <person name="Shimamura S."/>
            <person name="Takaki Y."/>
            <person name="Nagai Y."/>
            <person name="Toyoda A."/>
            <person name="Suzuki Y."/>
            <person name="Arimoto A."/>
            <person name="Ishii H."/>
            <person name="Satoh N."/>
            <person name="Nishiyama T."/>
            <person name="Hasebe M."/>
            <person name="Maruyama T."/>
            <person name="Minagawa J."/>
            <person name="Obokata J."/>
            <person name="Shigenobu S."/>
        </authorList>
    </citation>
    <scope>NUCLEOTIDE SEQUENCE [LARGE SCALE GENOMIC DNA]</scope>
</reference>
<accession>A0AAV4CZJ3</accession>